<evidence type="ECO:0000256" key="8">
    <source>
        <dbReference type="SAM" id="MobiDB-lite"/>
    </source>
</evidence>
<keyword evidence="4 7" id="KW-0233">DNA recombination</keyword>
<evidence type="ECO:0000256" key="1">
    <source>
        <dbReference type="ARBA" id="ARBA00004123"/>
    </source>
</evidence>
<evidence type="ECO:0000256" key="2">
    <source>
        <dbReference type="ARBA" id="ARBA00008997"/>
    </source>
</evidence>
<keyword evidence="3 7" id="KW-0227">DNA damage</keyword>
<evidence type="ECO:0000256" key="7">
    <source>
        <dbReference type="RuleBase" id="RU365071"/>
    </source>
</evidence>
<feature type="compositionally biased region" description="Acidic residues" evidence="8">
    <location>
        <begin position="45"/>
        <end position="54"/>
    </location>
</feature>
<comment type="function">
    <text evidence="7">Component of the SMC5-SMC6 complex, that promotes sister chromatid alignment after DNA damage and facilitates double-stranded DNA breaks (DSBs) repair via homologous recombination between sister chromatids.</text>
</comment>
<feature type="region of interest" description="Disordered" evidence="8">
    <location>
        <begin position="1"/>
        <end position="60"/>
    </location>
</feature>
<feature type="domain" description="Non-structural maintenance of chromosome element 4 C-terminal" evidence="9">
    <location>
        <begin position="152"/>
        <end position="223"/>
    </location>
</feature>
<organism evidence="10 11">
    <name type="scientific">Rehmannia glutinosa</name>
    <name type="common">Chinese foxglove</name>
    <dbReference type="NCBI Taxonomy" id="99300"/>
    <lineage>
        <taxon>Eukaryota</taxon>
        <taxon>Viridiplantae</taxon>
        <taxon>Streptophyta</taxon>
        <taxon>Embryophyta</taxon>
        <taxon>Tracheophyta</taxon>
        <taxon>Spermatophyta</taxon>
        <taxon>Magnoliopsida</taxon>
        <taxon>eudicotyledons</taxon>
        <taxon>Gunneridae</taxon>
        <taxon>Pentapetalae</taxon>
        <taxon>asterids</taxon>
        <taxon>lamiids</taxon>
        <taxon>Lamiales</taxon>
        <taxon>Orobanchaceae</taxon>
        <taxon>Rehmannieae</taxon>
        <taxon>Rehmannia</taxon>
    </lineage>
</organism>
<keyword evidence="5 7" id="KW-0234">DNA repair</keyword>
<dbReference type="EMBL" id="JABTTQ020000001">
    <property type="protein sequence ID" value="KAK6164311.1"/>
    <property type="molecule type" value="Genomic_DNA"/>
</dbReference>
<dbReference type="PANTHER" id="PTHR16140:SF0">
    <property type="entry name" value="NON-STRUCTURAL MAINTENANCE OF CHROMOSOMES ELEMENT 4"/>
    <property type="match status" value="1"/>
</dbReference>
<reference evidence="10 11" key="1">
    <citation type="journal article" date="2021" name="Comput. Struct. Biotechnol. J.">
        <title>De novo genome assembly of the potent medicinal plant Rehmannia glutinosa using nanopore technology.</title>
        <authorList>
            <person name="Ma L."/>
            <person name="Dong C."/>
            <person name="Song C."/>
            <person name="Wang X."/>
            <person name="Zheng X."/>
            <person name="Niu Y."/>
            <person name="Chen S."/>
            <person name="Feng W."/>
        </authorList>
    </citation>
    <scope>NUCLEOTIDE SEQUENCE [LARGE SCALE GENOMIC DNA]</scope>
    <source>
        <strain evidence="10">DH-2019</strain>
    </source>
</reference>
<dbReference type="InterPro" id="IPR027786">
    <property type="entry name" value="Nse4/EID"/>
</dbReference>
<keyword evidence="6 7" id="KW-0539">Nucleus</keyword>
<gene>
    <name evidence="10" type="ORF">DH2020_001175</name>
</gene>
<comment type="caution">
    <text evidence="10">The sequence shown here is derived from an EMBL/GenBank/DDBJ whole genome shotgun (WGS) entry which is preliminary data.</text>
</comment>
<feature type="compositionally biased region" description="Basic and acidic residues" evidence="8">
    <location>
        <begin position="10"/>
        <end position="35"/>
    </location>
</feature>
<comment type="similarity">
    <text evidence="2 7">Belongs to the NSE4 family.</text>
</comment>
<keyword evidence="11" id="KW-1185">Reference proteome</keyword>
<dbReference type="Pfam" id="PF08743">
    <property type="entry name" value="Nse4_C"/>
    <property type="match status" value="1"/>
</dbReference>
<protein>
    <recommendedName>
        <fullName evidence="7">Non-structural maintenance of chromosomes element 4</fullName>
    </recommendedName>
</protein>
<name>A0ABR0XZ18_REHGL</name>
<evidence type="ECO:0000313" key="10">
    <source>
        <dbReference type="EMBL" id="KAK6164311.1"/>
    </source>
</evidence>
<accession>A0ABR0XZ18</accession>
<sequence length="303" mass="33793">MQGKDPSNPCKKDLQTSDIHHTERDGGKLKRERVTDNGGDSDSIVVEETDELTQENDPVSKRRDIRSHYREIENRINVKKPREQIADAEALLGLTRHLTASVKTHTSGDITPAEIGPIENKLKQRKLVVRAKRSKSIRKAQPKELEKAAEVTVENLFALSFLVKDGRVRIDVNDNGSQVVVPTNGPSAEEIKSGVARSHQFVFRFDFDDWKLMKTQVPEGEELMPQRDTFTNSCYDNANTQPCDQDLSIPEGIPIDSRLILTAPVKKFSKNYGRTMLNSCLTQIDGGTTGIGVASVKEALCKL</sequence>
<dbReference type="PANTHER" id="PTHR16140">
    <property type="entry name" value="NON-STRUCTURAL MAINTENANCE OF CHROMOSOMES ELEMENT 4"/>
    <property type="match status" value="1"/>
</dbReference>
<dbReference type="Proteomes" id="UP001318860">
    <property type="component" value="Unassembled WGS sequence"/>
</dbReference>
<comment type="subcellular location">
    <subcellularLocation>
        <location evidence="1 7">Nucleus</location>
    </subcellularLocation>
</comment>
<evidence type="ECO:0000313" key="11">
    <source>
        <dbReference type="Proteomes" id="UP001318860"/>
    </source>
</evidence>
<evidence type="ECO:0000256" key="6">
    <source>
        <dbReference type="ARBA" id="ARBA00023242"/>
    </source>
</evidence>
<evidence type="ECO:0000256" key="4">
    <source>
        <dbReference type="ARBA" id="ARBA00023172"/>
    </source>
</evidence>
<dbReference type="InterPro" id="IPR014854">
    <property type="entry name" value="Nse4_C"/>
</dbReference>
<comment type="subunit">
    <text evidence="7">Component of the SMC5-SMC6 complex.</text>
</comment>
<evidence type="ECO:0000256" key="3">
    <source>
        <dbReference type="ARBA" id="ARBA00022763"/>
    </source>
</evidence>
<evidence type="ECO:0000259" key="9">
    <source>
        <dbReference type="Pfam" id="PF08743"/>
    </source>
</evidence>
<proteinExistence type="inferred from homology"/>
<evidence type="ECO:0000256" key="5">
    <source>
        <dbReference type="ARBA" id="ARBA00023204"/>
    </source>
</evidence>